<dbReference type="InterPro" id="IPR052524">
    <property type="entry name" value="MFS_Cyanate_Porter"/>
</dbReference>
<evidence type="ECO:0000313" key="4">
    <source>
        <dbReference type="Proteomes" id="UP000051461"/>
    </source>
</evidence>
<evidence type="ECO:0000256" key="2">
    <source>
        <dbReference type="SAM" id="Phobius"/>
    </source>
</evidence>
<sequence>MLGALLIYEKIVRVTLKNKTPLILSIVLIAMNLRLPITAIPPLLPALEHATGLSNGSAGLLTTIPLLAFAGASPIITKLGNRFGNERVITGFYGLLVIGSLLRSQEGWPMLILGTILIGVGIDSGNVLLPAIIKDRLPMKPALGLSTYLTAMLVVSSLGTGVTGFVVAKTSLHTTLFSLFLITFLSLFGCLLLWHTKATPHLVRKPNRELKASLQSVWRTKLGWLITAFYGLQALIYYSLITWLPAILTHQGYDNITASLLVTVLQVSCLVVSVITPLLATNKRRIQVGLWLILVGLGPTVVSFLLPKPPLAISILVAILMGIGVGLSCSLSILFFALKTKTATETAQISGMAQSFGYLFAAFGPVCFGYLHQFTQSWFTVIALLVLLTIGQWGSGWFIEKQTYIFEK</sequence>
<feature type="transmembrane region" description="Helical" evidence="2">
    <location>
        <begin position="256"/>
        <end position="281"/>
    </location>
</feature>
<dbReference type="GO" id="GO:0022857">
    <property type="term" value="F:transmembrane transporter activity"/>
    <property type="evidence" value="ECO:0007669"/>
    <property type="project" value="InterPro"/>
</dbReference>
<feature type="transmembrane region" description="Helical" evidence="2">
    <location>
        <begin position="88"/>
        <end position="104"/>
    </location>
</feature>
<dbReference type="Pfam" id="PF07690">
    <property type="entry name" value="MFS_1"/>
    <property type="match status" value="1"/>
</dbReference>
<feature type="transmembrane region" description="Helical" evidence="2">
    <location>
        <begin position="349"/>
        <end position="371"/>
    </location>
</feature>
<feature type="transmembrane region" description="Helical" evidence="2">
    <location>
        <begin position="312"/>
        <end position="337"/>
    </location>
</feature>
<gene>
    <name evidence="3" type="ORF">FC07_GL002137</name>
</gene>
<dbReference type="Gene3D" id="1.20.1250.20">
    <property type="entry name" value="MFS general substrate transporter like domains"/>
    <property type="match status" value="1"/>
</dbReference>
<dbReference type="InterPro" id="IPR036259">
    <property type="entry name" value="MFS_trans_sf"/>
</dbReference>
<proteinExistence type="predicted"/>
<dbReference type="InterPro" id="IPR011701">
    <property type="entry name" value="MFS"/>
</dbReference>
<dbReference type="Proteomes" id="UP000051461">
    <property type="component" value="Unassembled WGS sequence"/>
</dbReference>
<dbReference type="PATRIC" id="fig|1423726.3.peg.2215"/>
<accession>A0A0R1GJ44</accession>
<reference evidence="3 4" key="1">
    <citation type="journal article" date="2015" name="Genome Announc.">
        <title>Expanding the biotechnology potential of lactobacilli through comparative genomics of 213 strains and associated genera.</title>
        <authorList>
            <person name="Sun Z."/>
            <person name="Harris H.M."/>
            <person name="McCann A."/>
            <person name="Guo C."/>
            <person name="Argimon S."/>
            <person name="Zhang W."/>
            <person name="Yang X."/>
            <person name="Jeffery I.B."/>
            <person name="Cooney J.C."/>
            <person name="Kagawa T.F."/>
            <person name="Liu W."/>
            <person name="Song Y."/>
            <person name="Salvetti E."/>
            <person name="Wrobel A."/>
            <person name="Rasinkangas P."/>
            <person name="Parkhill J."/>
            <person name="Rea M.C."/>
            <person name="O'Sullivan O."/>
            <person name="Ritari J."/>
            <person name="Douillard F.P."/>
            <person name="Paul Ross R."/>
            <person name="Yang R."/>
            <person name="Briner A.E."/>
            <person name="Felis G.E."/>
            <person name="de Vos W.M."/>
            <person name="Barrangou R."/>
            <person name="Klaenhammer T.R."/>
            <person name="Caufield P.W."/>
            <person name="Cui Y."/>
            <person name="Zhang H."/>
            <person name="O'Toole P.W."/>
        </authorList>
    </citation>
    <scope>NUCLEOTIDE SEQUENCE [LARGE SCALE GENOMIC DNA]</scope>
    <source>
        <strain evidence="3 4">DSM 20003</strain>
    </source>
</reference>
<keyword evidence="2" id="KW-1133">Transmembrane helix</keyword>
<feature type="transmembrane region" description="Helical" evidence="2">
    <location>
        <begin position="21"/>
        <end position="44"/>
    </location>
</feature>
<name>A0A0R1GJ44_9LACO</name>
<feature type="transmembrane region" description="Helical" evidence="2">
    <location>
        <begin position="288"/>
        <end position="306"/>
    </location>
</feature>
<dbReference type="AlphaFoldDB" id="A0A0R1GJ44"/>
<comment type="caution">
    <text evidence="3">The sequence shown here is derived from an EMBL/GenBank/DDBJ whole genome shotgun (WGS) entry which is preliminary data.</text>
</comment>
<dbReference type="PANTHER" id="PTHR23523:SF2">
    <property type="entry name" value="2-NITROIMIDAZOLE TRANSPORTER"/>
    <property type="match status" value="1"/>
</dbReference>
<feature type="transmembrane region" description="Helical" evidence="2">
    <location>
        <begin position="56"/>
        <end position="76"/>
    </location>
</feature>
<keyword evidence="4" id="KW-1185">Reference proteome</keyword>
<feature type="transmembrane region" description="Helical" evidence="2">
    <location>
        <begin position="222"/>
        <end position="244"/>
    </location>
</feature>
<comment type="subcellular location">
    <subcellularLocation>
        <location evidence="1">Cell membrane</location>
        <topology evidence="1">Multi-pass membrane protein</topology>
    </subcellularLocation>
</comment>
<feature type="transmembrane region" description="Helical" evidence="2">
    <location>
        <begin position="110"/>
        <end position="133"/>
    </location>
</feature>
<keyword evidence="2" id="KW-0472">Membrane</keyword>
<organism evidence="3 4">
    <name type="scientific">Loigolactobacillus bifermentans DSM 20003</name>
    <dbReference type="NCBI Taxonomy" id="1423726"/>
    <lineage>
        <taxon>Bacteria</taxon>
        <taxon>Bacillati</taxon>
        <taxon>Bacillota</taxon>
        <taxon>Bacilli</taxon>
        <taxon>Lactobacillales</taxon>
        <taxon>Lactobacillaceae</taxon>
        <taxon>Loigolactobacillus</taxon>
    </lineage>
</organism>
<feature type="transmembrane region" description="Helical" evidence="2">
    <location>
        <begin position="174"/>
        <end position="194"/>
    </location>
</feature>
<protein>
    <submittedName>
        <fullName evidence="3">Transport protein</fullName>
    </submittedName>
</protein>
<dbReference type="SUPFAM" id="SSF103473">
    <property type="entry name" value="MFS general substrate transporter"/>
    <property type="match status" value="1"/>
</dbReference>
<dbReference type="PANTHER" id="PTHR23523">
    <property type="match status" value="1"/>
</dbReference>
<feature type="transmembrane region" description="Helical" evidence="2">
    <location>
        <begin position="145"/>
        <end position="168"/>
    </location>
</feature>
<keyword evidence="2" id="KW-0812">Transmembrane</keyword>
<dbReference type="STRING" id="1423726.FC07_GL002137"/>
<dbReference type="GO" id="GO:0005886">
    <property type="term" value="C:plasma membrane"/>
    <property type="evidence" value="ECO:0007669"/>
    <property type="project" value="UniProtKB-SubCell"/>
</dbReference>
<dbReference type="EMBL" id="AZDA01000143">
    <property type="protein sequence ID" value="KRK32451.1"/>
    <property type="molecule type" value="Genomic_DNA"/>
</dbReference>
<evidence type="ECO:0000313" key="3">
    <source>
        <dbReference type="EMBL" id="KRK32451.1"/>
    </source>
</evidence>
<feature type="transmembrane region" description="Helical" evidence="2">
    <location>
        <begin position="377"/>
        <end position="399"/>
    </location>
</feature>
<evidence type="ECO:0000256" key="1">
    <source>
        <dbReference type="ARBA" id="ARBA00004651"/>
    </source>
</evidence>